<dbReference type="Proteomes" id="UP000010321">
    <property type="component" value="Unassembled WGS sequence"/>
</dbReference>
<evidence type="ECO:0000313" key="2">
    <source>
        <dbReference type="Proteomes" id="UP000010321"/>
    </source>
</evidence>
<proteinExistence type="predicted"/>
<reference evidence="1 2" key="1">
    <citation type="submission" date="2011-02" db="EMBL/GenBank/DDBJ databases">
        <authorList>
            <person name="Weinstock G."/>
            <person name="Sodergren E."/>
            <person name="Clifton S."/>
            <person name="Fulton L."/>
            <person name="Fulton B."/>
            <person name="Courtney L."/>
            <person name="Fronick C."/>
            <person name="Harrison M."/>
            <person name="Strong C."/>
            <person name="Farmer C."/>
            <person name="Delahaunty K."/>
            <person name="Markovic C."/>
            <person name="Hall O."/>
            <person name="Minx P."/>
            <person name="Tomlinson C."/>
            <person name="Mitreva M."/>
            <person name="Hou S."/>
            <person name="Chen J."/>
            <person name="Wollam A."/>
            <person name="Pepin K.H."/>
            <person name="Johnson M."/>
            <person name="Bhonagiri V."/>
            <person name="Zhang X."/>
            <person name="Suruliraj S."/>
            <person name="Warren W."/>
            <person name="Chinwalla A."/>
            <person name="Mardis E.R."/>
            <person name="Wilson R.K."/>
        </authorList>
    </citation>
    <scope>NUCLEOTIDE SEQUENCE [LARGE SCALE GENOMIC DNA]</scope>
    <source>
        <strain evidence="1 2">YIT 12056</strain>
    </source>
</reference>
<comment type="caution">
    <text evidence="1">The sequence shown here is derived from an EMBL/GenBank/DDBJ whole genome shotgun (WGS) entry which is preliminary data.</text>
</comment>
<accession>A0ABP2KXF9</accession>
<organism evidence="1 2">
    <name type="scientific">Bacteroides clarus YIT 12056</name>
    <dbReference type="NCBI Taxonomy" id="762984"/>
    <lineage>
        <taxon>Bacteria</taxon>
        <taxon>Pseudomonadati</taxon>
        <taxon>Bacteroidota</taxon>
        <taxon>Bacteroidia</taxon>
        <taxon>Bacteroidales</taxon>
        <taxon>Bacteroidaceae</taxon>
        <taxon>Bacteroides</taxon>
    </lineage>
</organism>
<evidence type="ECO:0000313" key="1">
    <source>
        <dbReference type="EMBL" id="EGF54649.1"/>
    </source>
</evidence>
<sequence>MSRGFVLCLSIKPIHQYTTIDVSVNLNRKYLYNKNVKSKLL</sequence>
<name>A0ABP2KXF9_9BACE</name>
<gene>
    <name evidence="1" type="ORF">HMPREF9445_00308</name>
</gene>
<dbReference type="EMBL" id="AFBM01000004">
    <property type="protein sequence ID" value="EGF54649.1"/>
    <property type="molecule type" value="Genomic_DNA"/>
</dbReference>
<protein>
    <submittedName>
        <fullName evidence="1">Uncharacterized protein</fullName>
    </submittedName>
</protein>
<keyword evidence="2" id="KW-1185">Reference proteome</keyword>